<dbReference type="Proteomes" id="UP000033651">
    <property type="component" value="Unassembled WGS sequence"/>
</dbReference>
<dbReference type="PANTHER" id="PTHR42821">
    <property type="entry name" value="CATALASE"/>
    <property type="match status" value="1"/>
</dbReference>
<comment type="caution">
    <text evidence="10">The sequence shown here is derived from an EMBL/GenBank/DDBJ whole genome shotgun (WGS) entry which is preliminary data.</text>
</comment>
<sequence>QIIGKMKKTLEGRVVGILINDRSDAKAVAAVVKAAEAAGSTVKIVAPKVGGAVLSSGTKMAADGQLAGTPSINFDAVAVILSEEGAGQLVSDAAAVDFVRDAFGHLKAIALDDGGRALFDASGLEADAGVIAASQTKAFIDGAKGRYFDREAGVRILP</sequence>
<accession>A0A0F3K3Q8</accession>
<dbReference type="InterPro" id="IPR029062">
    <property type="entry name" value="Class_I_gatase-like"/>
</dbReference>
<dbReference type="Gene3D" id="3.40.50.880">
    <property type="match status" value="1"/>
</dbReference>
<dbReference type="GO" id="GO:0004096">
    <property type="term" value="F:catalase activity"/>
    <property type="evidence" value="ECO:0007669"/>
    <property type="project" value="UniProtKB-EC"/>
</dbReference>
<protein>
    <recommendedName>
        <fullName evidence="2">catalase</fullName>
        <ecNumber evidence="2">1.11.1.6</ecNumber>
    </recommendedName>
</protein>
<dbReference type="GO" id="GO:0046872">
    <property type="term" value="F:metal ion binding"/>
    <property type="evidence" value="ECO:0007669"/>
    <property type="project" value="UniProtKB-KW"/>
</dbReference>
<evidence type="ECO:0000256" key="2">
    <source>
        <dbReference type="ARBA" id="ARBA00012314"/>
    </source>
</evidence>
<gene>
    <name evidence="10" type="ORF">VI08_19445</name>
</gene>
<dbReference type="CDD" id="cd03132">
    <property type="entry name" value="GATase1_catalase"/>
    <property type="match status" value="1"/>
</dbReference>
<dbReference type="AlphaFoldDB" id="A0A0F3K3Q8"/>
<evidence type="ECO:0000256" key="1">
    <source>
        <dbReference type="ARBA" id="ARBA00001971"/>
    </source>
</evidence>
<feature type="domain" description="Large catalase C-terminal" evidence="9">
    <location>
        <begin position="12"/>
        <end position="141"/>
    </location>
</feature>
<proteinExistence type="predicted"/>
<dbReference type="GO" id="GO:0042744">
    <property type="term" value="P:hydrogen peroxide catabolic process"/>
    <property type="evidence" value="ECO:0007669"/>
    <property type="project" value="UniProtKB-KW"/>
</dbReference>
<evidence type="ECO:0000313" key="10">
    <source>
        <dbReference type="EMBL" id="KJV25806.1"/>
    </source>
</evidence>
<evidence type="ECO:0000256" key="5">
    <source>
        <dbReference type="ARBA" id="ARBA00022723"/>
    </source>
</evidence>
<evidence type="ECO:0000256" key="7">
    <source>
        <dbReference type="ARBA" id="ARBA00023004"/>
    </source>
</evidence>
<evidence type="ECO:0000256" key="6">
    <source>
        <dbReference type="ARBA" id="ARBA00023002"/>
    </source>
</evidence>
<evidence type="ECO:0000256" key="8">
    <source>
        <dbReference type="ARBA" id="ARBA00023324"/>
    </source>
</evidence>
<name>A0A0F3K3Q8_9GAMM</name>
<dbReference type="PANTHER" id="PTHR42821:SF1">
    <property type="entry name" value="CATALASE-B"/>
    <property type="match status" value="1"/>
</dbReference>
<dbReference type="SUPFAM" id="SSF52317">
    <property type="entry name" value="Class I glutamine amidotransferase-like"/>
    <property type="match status" value="1"/>
</dbReference>
<evidence type="ECO:0000256" key="3">
    <source>
        <dbReference type="ARBA" id="ARBA00022559"/>
    </source>
</evidence>
<dbReference type="InterPro" id="IPR041399">
    <property type="entry name" value="Catalase_large_C"/>
</dbReference>
<keyword evidence="5" id="KW-0479">Metal-binding</keyword>
<keyword evidence="3" id="KW-0575">Peroxidase</keyword>
<dbReference type="PATRIC" id="fig|345309.4.peg.3752"/>
<keyword evidence="4" id="KW-0349">Heme</keyword>
<keyword evidence="6" id="KW-0560">Oxidoreductase</keyword>
<keyword evidence="11" id="KW-1185">Reference proteome</keyword>
<keyword evidence="7" id="KW-0408">Iron</keyword>
<dbReference type="Pfam" id="PF18011">
    <property type="entry name" value="Catalase_C"/>
    <property type="match status" value="1"/>
</dbReference>
<dbReference type="EMBL" id="JZRB01000065">
    <property type="protein sequence ID" value="KJV25806.1"/>
    <property type="molecule type" value="Genomic_DNA"/>
</dbReference>
<dbReference type="GO" id="GO:0005829">
    <property type="term" value="C:cytosol"/>
    <property type="evidence" value="ECO:0007669"/>
    <property type="project" value="TreeGrafter"/>
</dbReference>
<organism evidence="10 11">
    <name type="scientific">Luteibacter yeojuensis</name>
    <dbReference type="NCBI Taxonomy" id="345309"/>
    <lineage>
        <taxon>Bacteria</taxon>
        <taxon>Pseudomonadati</taxon>
        <taxon>Pseudomonadota</taxon>
        <taxon>Gammaproteobacteria</taxon>
        <taxon>Lysobacterales</taxon>
        <taxon>Rhodanobacteraceae</taxon>
        <taxon>Luteibacter</taxon>
    </lineage>
</organism>
<dbReference type="EC" id="1.11.1.6" evidence="2"/>
<reference evidence="10 11" key="1">
    <citation type="submission" date="2015-03" db="EMBL/GenBank/DDBJ databases">
        <title>Draft genome sequence of Luteibacter yeojuensis strain SU11.</title>
        <authorList>
            <person name="Sulaiman J."/>
            <person name="Priya K."/>
            <person name="Chan K.-G."/>
        </authorList>
    </citation>
    <scope>NUCLEOTIDE SEQUENCE [LARGE SCALE GENOMIC DNA]</scope>
    <source>
        <strain evidence="10 11">SU11</strain>
    </source>
</reference>
<dbReference type="GO" id="GO:0020037">
    <property type="term" value="F:heme binding"/>
    <property type="evidence" value="ECO:0007669"/>
    <property type="project" value="InterPro"/>
</dbReference>
<dbReference type="GO" id="GO:0006979">
    <property type="term" value="P:response to oxidative stress"/>
    <property type="evidence" value="ECO:0007669"/>
    <property type="project" value="InterPro"/>
</dbReference>
<evidence type="ECO:0000256" key="4">
    <source>
        <dbReference type="ARBA" id="ARBA00022617"/>
    </source>
</evidence>
<comment type="cofactor">
    <cofactor evidence="1">
        <name>heme</name>
        <dbReference type="ChEBI" id="CHEBI:30413"/>
    </cofactor>
</comment>
<feature type="non-terminal residue" evidence="10">
    <location>
        <position position="1"/>
    </location>
</feature>
<keyword evidence="8" id="KW-0376">Hydrogen peroxide</keyword>
<evidence type="ECO:0000259" key="9">
    <source>
        <dbReference type="Pfam" id="PF18011"/>
    </source>
</evidence>
<dbReference type="InterPro" id="IPR024712">
    <property type="entry name" value="Catalase_clade2"/>
</dbReference>
<evidence type="ECO:0000313" key="11">
    <source>
        <dbReference type="Proteomes" id="UP000033651"/>
    </source>
</evidence>